<protein>
    <submittedName>
        <fullName evidence="3">Uncharacterized protein</fullName>
    </submittedName>
</protein>
<evidence type="ECO:0000256" key="1">
    <source>
        <dbReference type="SAM" id="MobiDB-lite"/>
    </source>
</evidence>
<accession>A0A6S7DLP2</accession>
<dbReference type="EMBL" id="CADILE010000011">
    <property type="protein sequence ID" value="CAB3888393.1"/>
    <property type="molecule type" value="Genomic_DNA"/>
</dbReference>
<dbReference type="Proteomes" id="UP000494122">
    <property type="component" value="Unassembled WGS sequence"/>
</dbReference>
<reference evidence="3 4" key="1">
    <citation type="submission" date="2020-04" db="EMBL/GenBank/DDBJ databases">
        <authorList>
            <person name="De Canck E."/>
        </authorList>
    </citation>
    <scope>NUCLEOTIDE SEQUENCE [LARGE SCALE GENOMIC DNA]</scope>
    <source>
        <strain evidence="3 4">LMG 3328</strain>
    </source>
</reference>
<evidence type="ECO:0000313" key="3">
    <source>
        <dbReference type="EMBL" id="CAB3888393.1"/>
    </source>
</evidence>
<dbReference type="AlphaFoldDB" id="A0A6S7DLP2"/>
<organism evidence="3 4">
    <name type="scientific">Achromobacter ruhlandii</name>
    <dbReference type="NCBI Taxonomy" id="72557"/>
    <lineage>
        <taxon>Bacteria</taxon>
        <taxon>Pseudomonadati</taxon>
        <taxon>Pseudomonadota</taxon>
        <taxon>Betaproteobacteria</taxon>
        <taxon>Burkholderiales</taxon>
        <taxon>Alcaligenaceae</taxon>
        <taxon>Achromobacter</taxon>
    </lineage>
</organism>
<feature type="transmembrane region" description="Helical" evidence="2">
    <location>
        <begin position="66"/>
        <end position="88"/>
    </location>
</feature>
<keyword evidence="2" id="KW-0472">Membrane</keyword>
<sequence>MVSPDKRAGQEPAGQSSMAQNPAPMNRSVLTLPRFIAARLLWYAGVATLAAMALASQTLFSVAAVLSAIAVYIPVSMLALPLMAWLVLRRAPAEPPAALAPAWPCWLAAVAGIALLAGYHLSAWLELAEGGVLLLLIAVDLALARRESGRLLDHLAARRPR</sequence>
<name>A0A6S7DLP2_9BURK</name>
<evidence type="ECO:0000256" key="2">
    <source>
        <dbReference type="SAM" id="Phobius"/>
    </source>
</evidence>
<keyword evidence="2" id="KW-1133">Transmembrane helix</keyword>
<evidence type="ECO:0000313" key="4">
    <source>
        <dbReference type="Proteomes" id="UP000494122"/>
    </source>
</evidence>
<proteinExistence type="predicted"/>
<keyword evidence="2" id="KW-0812">Transmembrane</keyword>
<feature type="transmembrane region" description="Helical" evidence="2">
    <location>
        <begin position="40"/>
        <end position="60"/>
    </location>
</feature>
<feature type="transmembrane region" description="Helical" evidence="2">
    <location>
        <begin position="100"/>
        <end position="121"/>
    </location>
</feature>
<gene>
    <name evidence="3" type="ORF">LMG3328_03649</name>
</gene>
<feature type="region of interest" description="Disordered" evidence="1">
    <location>
        <begin position="1"/>
        <end position="22"/>
    </location>
</feature>
<feature type="transmembrane region" description="Helical" evidence="2">
    <location>
        <begin position="127"/>
        <end position="144"/>
    </location>
</feature>